<evidence type="ECO:0000313" key="1">
    <source>
        <dbReference type="EMBL" id="KAH7908472.1"/>
    </source>
</evidence>
<proteinExistence type="predicted"/>
<sequence>MEKIKEYWDHNSVTTVFRISHTNGHLAGCKRDNFTNDCGLGWNFSIAHASPGENCWERGIEIFFRFTDEQWLASYGTSLTLIFALLPDTGEDTTRGLKSTKTVTIPTPAGRRVLSWPNDIISCPRISIKITFGTVVDVDGMMKQKNAPKTVTPVISSALQMVLHRAFLSGVFFDTKFLASSCPKETLYAHSAVLDAAQPALLRLCSNSSTPNNAPIDDTEKESPRDLEYDISIDDYDSDSDFDETEFKDEPDAGASDALIEERMPHNHPGTNTTLREPPPAYHPTRQNVERTIRVQGVALKTLKALINYCYTAQIHFNPLRSSGADKAKDEPLSPHHFRCSPKSMYRLADKIGAEELKKLALESIRFSLYKHNILDEVFSHFTSRYPEVLNMELDLLVKNIREPKVAHALPGKMTAVVSGAFPHSGKILTELAKRAK</sequence>
<accession>A0ACB8A5I0</accession>
<protein>
    <submittedName>
        <fullName evidence="1">Uncharacterized protein</fullName>
    </submittedName>
</protein>
<gene>
    <name evidence="1" type="ORF">BJ138DRAFT_353055</name>
</gene>
<keyword evidence="2" id="KW-1185">Reference proteome</keyword>
<comment type="caution">
    <text evidence="1">The sequence shown here is derived from an EMBL/GenBank/DDBJ whole genome shotgun (WGS) entry which is preliminary data.</text>
</comment>
<evidence type="ECO:0000313" key="2">
    <source>
        <dbReference type="Proteomes" id="UP000790377"/>
    </source>
</evidence>
<dbReference type="EMBL" id="MU267820">
    <property type="protein sequence ID" value="KAH7908472.1"/>
    <property type="molecule type" value="Genomic_DNA"/>
</dbReference>
<organism evidence="1 2">
    <name type="scientific">Hygrophoropsis aurantiaca</name>
    <dbReference type="NCBI Taxonomy" id="72124"/>
    <lineage>
        <taxon>Eukaryota</taxon>
        <taxon>Fungi</taxon>
        <taxon>Dikarya</taxon>
        <taxon>Basidiomycota</taxon>
        <taxon>Agaricomycotina</taxon>
        <taxon>Agaricomycetes</taxon>
        <taxon>Agaricomycetidae</taxon>
        <taxon>Boletales</taxon>
        <taxon>Coniophorineae</taxon>
        <taxon>Hygrophoropsidaceae</taxon>
        <taxon>Hygrophoropsis</taxon>
    </lineage>
</organism>
<dbReference type="Proteomes" id="UP000790377">
    <property type="component" value="Unassembled WGS sequence"/>
</dbReference>
<name>A0ACB8A5I0_9AGAM</name>
<reference evidence="1" key="1">
    <citation type="journal article" date="2021" name="New Phytol.">
        <title>Evolutionary innovations through gain and loss of genes in the ectomycorrhizal Boletales.</title>
        <authorList>
            <person name="Wu G."/>
            <person name="Miyauchi S."/>
            <person name="Morin E."/>
            <person name="Kuo A."/>
            <person name="Drula E."/>
            <person name="Varga T."/>
            <person name="Kohler A."/>
            <person name="Feng B."/>
            <person name="Cao Y."/>
            <person name="Lipzen A."/>
            <person name="Daum C."/>
            <person name="Hundley H."/>
            <person name="Pangilinan J."/>
            <person name="Johnson J."/>
            <person name="Barry K."/>
            <person name="LaButti K."/>
            <person name="Ng V."/>
            <person name="Ahrendt S."/>
            <person name="Min B."/>
            <person name="Choi I.G."/>
            <person name="Park H."/>
            <person name="Plett J.M."/>
            <person name="Magnuson J."/>
            <person name="Spatafora J.W."/>
            <person name="Nagy L.G."/>
            <person name="Henrissat B."/>
            <person name="Grigoriev I.V."/>
            <person name="Yang Z.L."/>
            <person name="Xu J."/>
            <person name="Martin F.M."/>
        </authorList>
    </citation>
    <scope>NUCLEOTIDE SEQUENCE</scope>
    <source>
        <strain evidence="1">ATCC 28755</strain>
    </source>
</reference>